<evidence type="ECO:0000256" key="15">
    <source>
        <dbReference type="PROSITE-ProRule" id="PRU00385"/>
    </source>
</evidence>
<feature type="coiled-coil region" evidence="16">
    <location>
        <begin position="831"/>
        <end position="858"/>
    </location>
</feature>
<keyword evidence="10 15" id="KW-0472">Membrane</keyword>
<evidence type="ECO:0000256" key="17">
    <source>
        <dbReference type="SAM" id="MobiDB-lite"/>
    </source>
</evidence>
<keyword evidence="5" id="KW-0597">Phosphoprotein</keyword>
<evidence type="ECO:0000256" key="18">
    <source>
        <dbReference type="SAM" id="Phobius"/>
    </source>
</evidence>
<feature type="coiled-coil region" evidence="16">
    <location>
        <begin position="90"/>
        <end position="138"/>
    </location>
</feature>
<dbReference type="InterPro" id="IPR056887">
    <property type="entry name" value="SYNE1/2_dom"/>
</dbReference>
<dbReference type="SUPFAM" id="SSF46966">
    <property type="entry name" value="Spectrin repeat"/>
    <property type="match status" value="12"/>
</dbReference>
<evidence type="ECO:0000259" key="19">
    <source>
        <dbReference type="PROSITE" id="PS51049"/>
    </source>
</evidence>
<evidence type="ECO:0000256" key="10">
    <source>
        <dbReference type="ARBA" id="ARBA00023136"/>
    </source>
</evidence>
<organism evidence="20 21">
    <name type="scientific">Falco tinnunculus</name>
    <name type="common">Common kestrel</name>
    <dbReference type="NCBI Taxonomy" id="100819"/>
    <lineage>
        <taxon>Eukaryota</taxon>
        <taxon>Metazoa</taxon>
        <taxon>Chordata</taxon>
        <taxon>Craniata</taxon>
        <taxon>Vertebrata</taxon>
        <taxon>Euteleostomi</taxon>
        <taxon>Archelosauria</taxon>
        <taxon>Archosauria</taxon>
        <taxon>Dinosauria</taxon>
        <taxon>Saurischia</taxon>
        <taxon>Theropoda</taxon>
        <taxon>Coelurosauria</taxon>
        <taxon>Aves</taxon>
        <taxon>Neognathae</taxon>
        <taxon>Neoaves</taxon>
        <taxon>Telluraves</taxon>
        <taxon>Australaves</taxon>
        <taxon>Falconiformes</taxon>
        <taxon>Falconidae</taxon>
        <taxon>Falco</taxon>
    </lineage>
</organism>
<dbReference type="Pfam" id="PF00435">
    <property type="entry name" value="Spectrin"/>
    <property type="match status" value="3"/>
</dbReference>
<dbReference type="InterPro" id="IPR018159">
    <property type="entry name" value="Spectrin/alpha-actinin"/>
</dbReference>
<evidence type="ECO:0000256" key="8">
    <source>
        <dbReference type="ARBA" id="ARBA00022989"/>
    </source>
</evidence>
<protein>
    <submittedName>
        <fullName evidence="20">Spectrin repeat containing nuclear envelope protein 2</fullName>
    </submittedName>
</protein>
<dbReference type="FunFam" id="1.20.58.60:FF:000126">
    <property type="entry name" value="Spectrin repeat containing, nuclear envelope 1a"/>
    <property type="match status" value="1"/>
</dbReference>
<feature type="topological domain" description="Perinuclear space" evidence="15">
    <location>
        <begin position="3224"/>
        <end position="3253"/>
    </location>
</feature>
<evidence type="ECO:0000256" key="2">
    <source>
        <dbReference type="ARBA" id="ARBA00004605"/>
    </source>
</evidence>
<dbReference type="InterPro" id="IPR012315">
    <property type="entry name" value="KASH"/>
</dbReference>
<comment type="subcellular location">
    <subcellularLocation>
        <location evidence="1">Cytoplasm</location>
        <location evidence="1">Cytoskeleton</location>
    </subcellularLocation>
    <subcellularLocation>
        <location evidence="2">Nucleus outer membrane</location>
        <topology evidence="2">Single-pass type IV membrane protein</topology>
        <orientation evidence="2">Cytoplasmic side</orientation>
    </subcellularLocation>
</comment>
<dbReference type="GO" id="GO:0005856">
    <property type="term" value="C:cytoskeleton"/>
    <property type="evidence" value="ECO:0007669"/>
    <property type="project" value="UniProtKB-SubCell"/>
</dbReference>
<proteinExistence type="inferred from homology"/>
<dbReference type="CDD" id="cd00176">
    <property type="entry name" value="SPEC"/>
    <property type="match status" value="5"/>
</dbReference>
<feature type="compositionally biased region" description="Acidic residues" evidence="17">
    <location>
        <begin position="2730"/>
        <end position="2745"/>
    </location>
</feature>
<feature type="region of interest" description="Disordered" evidence="17">
    <location>
        <begin position="703"/>
        <end position="752"/>
    </location>
</feature>
<reference evidence="20" key="2">
    <citation type="submission" date="2025-09" db="UniProtKB">
        <authorList>
            <consortium name="Ensembl"/>
        </authorList>
    </citation>
    <scope>IDENTIFICATION</scope>
</reference>
<feature type="transmembrane region" description="Helical" evidence="18">
    <location>
        <begin position="3196"/>
        <end position="3219"/>
    </location>
</feature>
<feature type="region of interest" description="Disordered" evidence="17">
    <location>
        <begin position="2722"/>
        <end position="2752"/>
    </location>
</feature>
<dbReference type="Proteomes" id="UP000694562">
    <property type="component" value="Unplaced"/>
</dbReference>
<dbReference type="FunFam" id="1.20.58.60:FF:000073">
    <property type="entry name" value="Nesprin-1 isoform 1"/>
    <property type="match status" value="1"/>
</dbReference>
<feature type="region of interest" description="Disordered" evidence="17">
    <location>
        <begin position="2786"/>
        <end position="2810"/>
    </location>
</feature>
<dbReference type="FunFam" id="1.20.58.60:FF:000112">
    <property type="entry name" value="nesprin-1 isoform X4"/>
    <property type="match status" value="1"/>
</dbReference>
<dbReference type="PANTHER" id="PTHR14514">
    <property type="entry name" value="PKA ANCHORING PROTEIN"/>
    <property type="match status" value="1"/>
</dbReference>
<dbReference type="Ensembl" id="ENSFTIT00000022955.1">
    <property type="protein sequence ID" value="ENSFTIP00000022038.1"/>
    <property type="gene ID" value="ENSFTIG00000012169.1"/>
</dbReference>
<evidence type="ECO:0000256" key="3">
    <source>
        <dbReference type="ARBA" id="ARBA00008619"/>
    </source>
</evidence>
<evidence type="ECO:0000256" key="9">
    <source>
        <dbReference type="ARBA" id="ARBA00023054"/>
    </source>
</evidence>
<feature type="region of interest" description="Disordered" evidence="17">
    <location>
        <begin position="918"/>
        <end position="956"/>
    </location>
</feature>
<dbReference type="Pfam" id="PF25035">
    <property type="entry name" value="SYNE1"/>
    <property type="match status" value="1"/>
</dbReference>
<evidence type="ECO:0000256" key="6">
    <source>
        <dbReference type="ARBA" id="ARBA00022692"/>
    </source>
</evidence>
<keyword evidence="6 15" id="KW-0812">Transmembrane</keyword>
<keyword evidence="9 16" id="KW-0175">Coiled coil</keyword>
<evidence type="ECO:0000256" key="13">
    <source>
        <dbReference type="ARBA" id="ARBA00023212"/>
    </source>
</evidence>
<keyword evidence="12" id="KW-0009">Actin-binding</keyword>
<dbReference type="SMART" id="SM00150">
    <property type="entry name" value="SPEC"/>
    <property type="match status" value="14"/>
</dbReference>
<dbReference type="SMART" id="SM01249">
    <property type="entry name" value="KASH"/>
    <property type="match status" value="1"/>
</dbReference>
<accession>A0A8C4V5A0</accession>
<name>A0A8C4V5A0_FALTI</name>
<dbReference type="GO" id="GO:0005640">
    <property type="term" value="C:nuclear outer membrane"/>
    <property type="evidence" value="ECO:0007669"/>
    <property type="project" value="UniProtKB-SubCell"/>
</dbReference>
<keyword evidence="7" id="KW-0677">Repeat</keyword>
<feature type="topological domain" description="Cytoplasmic" evidence="15">
    <location>
        <begin position="1"/>
        <end position="3202"/>
    </location>
</feature>
<keyword evidence="8 18" id="KW-1133">Transmembrane helix</keyword>
<dbReference type="InterPro" id="IPR002017">
    <property type="entry name" value="Spectrin_repeat"/>
</dbReference>
<evidence type="ECO:0000256" key="7">
    <source>
        <dbReference type="ARBA" id="ARBA00022737"/>
    </source>
</evidence>
<dbReference type="FunFam" id="1.20.58.60:FF:000041">
    <property type="entry name" value="Nesprin-1 isoform 1"/>
    <property type="match status" value="1"/>
</dbReference>
<evidence type="ECO:0000256" key="12">
    <source>
        <dbReference type="ARBA" id="ARBA00023203"/>
    </source>
</evidence>
<dbReference type="FunFam" id="1.20.58.60:FF:000115">
    <property type="entry name" value="nesprin-2 isoform X2"/>
    <property type="match status" value="1"/>
</dbReference>
<evidence type="ECO:0000256" key="5">
    <source>
        <dbReference type="ARBA" id="ARBA00022553"/>
    </source>
</evidence>
<feature type="compositionally biased region" description="Polar residues" evidence="17">
    <location>
        <begin position="918"/>
        <end position="932"/>
    </location>
</feature>
<feature type="domain" description="KASH" evidence="19">
    <location>
        <begin position="3194"/>
        <end position="3253"/>
    </location>
</feature>
<keyword evidence="14" id="KW-0539">Nucleus</keyword>
<reference evidence="20" key="1">
    <citation type="submission" date="2025-08" db="UniProtKB">
        <authorList>
            <consortium name="Ensembl"/>
        </authorList>
    </citation>
    <scope>IDENTIFICATION</scope>
</reference>
<keyword evidence="21" id="KW-1185">Reference proteome</keyword>
<dbReference type="PANTHER" id="PTHR14514:SF4">
    <property type="entry name" value="NESPRIN-2"/>
    <property type="match status" value="1"/>
</dbReference>
<dbReference type="Gene3D" id="1.20.58.60">
    <property type="match status" value="8"/>
</dbReference>
<dbReference type="PROSITE" id="PS51049">
    <property type="entry name" value="KASH"/>
    <property type="match status" value="1"/>
</dbReference>
<feature type="coiled-coil region" evidence="16">
    <location>
        <begin position="3093"/>
        <end position="3122"/>
    </location>
</feature>
<comment type="similarity">
    <text evidence="3">Belongs to the nesprin family.</text>
</comment>
<evidence type="ECO:0000256" key="16">
    <source>
        <dbReference type="SAM" id="Coils"/>
    </source>
</evidence>
<dbReference type="Pfam" id="PF10541">
    <property type="entry name" value="KASH"/>
    <property type="match status" value="1"/>
</dbReference>
<keyword evidence="13" id="KW-0206">Cytoskeleton</keyword>
<evidence type="ECO:0000256" key="14">
    <source>
        <dbReference type="ARBA" id="ARBA00023242"/>
    </source>
</evidence>
<keyword evidence="11" id="KW-1015">Disulfide bond</keyword>
<evidence type="ECO:0000313" key="20">
    <source>
        <dbReference type="Ensembl" id="ENSFTIP00000022038.1"/>
    </source>
</evidence>
<evidence type="ECO:0000256" key="1">
    <source>
        <dbReference type="ARBA" id="ARBA00004245"/>
    </source>
</evidence>
<evidence type="ECO:0000256" key="11">
    <source>
        <dbReference type="ARBA" id="ARBA00023157"/>
    </source>
</evidence>
<evidence type="ECO:0000313" key="21">
    <source>
        <dbReference type="Proteomes" id="UP000694562"/>
    </source>
</evidence>
<dbReference type="GO" id="GO:0003779">
    <property type="term" value="F:actin binding"/>
    <property type="evidence" value="ECO:0007669"/>
    <property type="project" value="UniProtKB-KW"/>
</dbReference>
<evidence type="ECO:0000256" key="4">
    <source>
        <dbReference type="ARBA" id="ARBA00022490"/>
    </source>
</evidence>
<sequence>TKDKVCDNLNKLEKMLRQSLSQIPTSYKEALEHLEESKILVSNIDLAEDDLVKLRQVSGDLMKLCCRNDRALGRIVTVLWENWLSLLEAAKGLEINCEELKQEWKFINEELEREAIILDKLQEEQPESLKEKEKATREELVELLDFVNSFEENINQQQLLLLLLLHRIRNILNTSENTEAEAALPALCEIKAMQDRCKKLYEKTQDHKDSVQAEIQERNKITEEISAVTNALRHAASGLSQDAAGKAGQLEEVQSVIGKENQTLKDIMEKLRTKYSEMHTTVPAEIQTQLEDSKKVLQDLEDKVSFEILQSSPQYVLKRKAETINNGLQAIEKMLQQKSENIAKAKEVQKQIWDMLDLWHYKLNELDEEVHDIVEQNSCHAQELMDILVTPLQQYQQVSQLAERRTAILNKAANKMEEYDELLKNVKVWIENTNCLLKADAQINSGKSLRKHTDNLQMALEDSEQKQKLLHSVYLELEELTPVFETDSIMQQLNEINDQVATLQHEIAEILPQIQHVADELDAIESHVKVFEKEIAKMKTILSSEDLLEFSPKDQLQHGQVILDRIGPMQKTIAHIQSYKESLQLPGVKMQPFSVFQTARQLLRELKKLEKITKEQSDLLEVTDLISFSFFFLSPKPPLFYNNNIGEMEAVKEEIIKLCQRKEDILTGMKNSMSELHQRLQQEVPESDNEPTASVLAQSDLMGSDVPGQQVSGAPRCDHLPESQSGKVNNPFSSRRSGINKPRPAHAGKAVAHSGLEPEVILQVCQAQVAEMDQWLDQTKVSLRSDPQTPKMQHMVEQQLADCQVRLSDIEQKVLSLMGGCGDSPDYQQETESLSLKLKEVKSNLEEVQRMLQDTYDEDQVKHMNTMQSKSERVIINKVHITHSIVHTVLCVQDLEAAGQKSLIDLIESCMEKMQQQVEDSVTQKLESSNGESDPKSKQPDPTFAPKDQADNKWQHFQQDLSSEMKSPLCQLVEPPVRLNLMNITPQGTFADAETSAVEELKTHTVQLGDLSQEANAVHAEVKVACPSIAESSRDSRHKTLFGHWETYDKKDDLLKCIGCAGESTDEFCKCFNNLQAWLEQTAAATASRSNSMKDELDHNSNYQNETRLLYDQLTEKKATLQQSLNAIRGHNISEQLQKTNACVLELEDFENKVAKLRGFGERFQLPTALIQEVYKLEDVLDDMWGILKAKYEELYSPSTIDSQYEDLLRGFADLVAIGQEKIAQDPKQLTKSKAALQSHLENHKDFFHNLMIRLAFMQAFSKKVTPSILQKREEFWQELVNDVKLLEQKAIQYGIHLESLLKEWMEFDDECLVFNKELEALASALPSVNLVEETEERLMERIALLEQIKSSVDEKHARLYQMVKEGKKLMAAVSCPEIRSQIGKLEEQRLSLTKKVGHELHRLQTLLKLLISYNRDSEELMKWLDSAQQRINFWTEQSLNVSPDLPTIRDNINSLLAFSKEADEKSSLKTSVVSTANQLFHVKQADTTALRSSLAKFEQKWGEMTTQLSAIQEKLHQLQMEKLSSREAIAELMAWLDHVEQQLGHEEPINSQRSAAQVKSLLQKYKEYMMEMNFKQWTVDFVNQSLLQMSTCDVESKRYERTEFAECLGELNLRWHRLQASLNRKIQDLEYILEDIIENENKAQTLHNWLEAQSDQLRSLQTPASLISAQNTLDVCKELENQLTIKSKTLDELKQSLALNGSVEQSPESPSLRIAELLTKVICLQVAQLKTSMQSILEQWRVYDEAYAEVSLMTTRYLYCINHCKPSVASLEALEKQVNTLQSLQDESESSEESWAKLQAAASNLKKNCSPSFAEIMEQKCMEAHTRWNSVNEDITDQLRAAQATMQLLEPLNTSCTEAAAKLQQHEEQYNQLLDAHMPEDNMIETLHQRIQDIRVHDYVSATSGTTAETILLEKCEPLQRAHYLEKMLQRKLNEFEAVFFAINLFFYFQNHTLELAALSPNVKSLNETSVKLPLSDFTLKKMQSLTRLWSQKRAAALEHWRSESKREGINDDEKKIFQKCENWMKFLEKMRDALKTNIPERFEELKEQQRVYECCEWKSITIVVKCSLEVKIPEHSTLVIFRREFISKLLLLKEQWQNLTQTVLQRKKDIDGLVSQWQLFRSSQQSLGRFLDDMNNFLAALKSQGRYSPHHVRNLIHDCKVPYLFLINLKSVVFSQTVTTSQNLELFEKRTKELESRVQELKEKSEDLLPVEHEELYKAKEHIKELEQSLADCTPNMKDLLRTKVYVGYCFFTEDMKVLREQAERLHRQWEELCLRVSLRKQEIEDRLNAWIVFNEKNKELCSWLVQMESKVLQTADVSIEDMIDKLQKDCMEEINLFSENKLQLKQMGDQLIKASSKNRVAEIDDKLNKINDRWQHLFDVIGARVKKLKETFAFIQLLDKNMSNLRTWLARIESELSKPVVYDICDDQEIQKRLAEQQDLQRDIEQHTAGVESVFNICEVLLHDSDACANETECDSIQQTTRSLDRRWRNICAMSMERRMKIEETWHLWQRFFDDYSRFEDWLKSSEMIAAKPNSSEVLYTHAKEELKKFEAFQRHVHERLTQLELINKQYRRLARENRTDSASKLKQMVHEGNQRWDNLQKRVAAILRRLKHFTSRRDEFEGLRESILVWLTEMDLQLTNVEHFSKSNFDDKMRQLNGFQQEITLNTNKIDQLIVFGEQLIQKSEPLDATLIEGELEELHRYCQEVFGRVARFHQRLTSRHPGLDDEKESSENETDPEDSGEIQNDPWHKKASAAQSLGQLMPPAQGHERSGCETPVSVDSIPLEWDHTGDVGGSSSPEDEEEATYYSALSDVEITENPEAYLKMTTKTLKASSEKSLSEAHPWHSPDSPVCRKRRYHQSKIAGNVLSGPETSTPYKPDYPLYKLLAKIQKSSAKSDTQELSGSPDTPKDHKLSLTFDGIIDRWELIQAQDLRNKLQMKQKWQQWQQLNSDLGDVSAWLDKTEEKLEELQKMKPPTSIQALGQRVKKLKDILKAFDNYRAVMLSINRSSKEFQEADSTELKELQNKLQKVNLHWETVAHVLNNWKKGLQQALLHCQDFHDQSQKLTLWLASADRRRDEAQITDPNADLNTILKSQKELMQLEKELLEQQRNISPLQELTASLLPKSQGDCIQDGEKVHVIGSKLKRLTEQVSDDLKTIQGNLCLFNSFFFPPPLFFRSESNNNQATPQSSSFFYRVLRAALPFQLSFLILLLLAFMVPFSEEDYSCTRANNFARSFSLMLVYTNGPPPT</sequence>
<feature type="compositionally biased region" description="Polar residues" evidence="17">
    <location>
        <begin position="722"/>
        <end position="737"/>
    </location>
</feature>
<keyword evidence="4" id="KW-0963">Cytoplasm</keyword>